<feature type="transmembrane region" description="Helical" evidence="8">
    <location>
        <begin position="380"/>
        <end position="399"/>
    </location>
</feature>
<evidence type="ECO:0000256" key="6">
    <source>
        <dbReference type="ARBA" id="ARBA00022989"/>
    </source>
</evidence>
<dbReference type="STRING" id="1801997.A3J64_01060"/>
<comment type="caution">
    <text evidence="9">The sequence shown here is derived from an EMBL/GenBank/DDBJ whole genome shotgun (WGS) entry which is preliminary data.</text>
</comment>
<protein>
    <recommendedName>
        <fullName evidence="11">Glycosyltransferase RgtA/B/C/D-like domain-containing protein</fullName>
    </recommendedName>
</protein>
<keyword evidence="6 8" id="KW-1133">Transmembrane helix</keyword>
<gene>
    <name evidence="9" type="ORF">A3J64_01060</name>
</gene>
<evidence type="ECO:0000256" key="5">
    <source>
        <dbReference type="ARBA" id="ARBA00022692"/>
    </source>
</evidence>
<keyword evidence="3" id="KW-0328">Glycosyltransferase</keyword>
<feature type="transmembrane region" description="Helical" evidence="8">
    <location>
        <begin position="138"/>
        <end position="157"/>
    </location>
</feature>
<reference evidence="9 10" key="1">
    <citation type="journal article" date="2016" name="Nat. Commun.">
        <title>Thousands of microbial genomes shed light on interconnected biogeochemical processes in an aquifer system.</title>
        <authorList>
            <person name="Anantharaman K."/>
            <person name="Brown C.T."/>
            <person name="Hug L.A."/>
            <person name="Sharon I."/>
            <person name="Castelle C.J."/>
            <person name="Probst A.J."/>
            <person name="Thomas B.C."/>
            <person name="Singh A."/>
            <person name="Wilkins M.J."/>
            <person name="Karaoz U."/>
            <person name="Brodie E.L."/>
            <person name="Williams K.H."/>
            <person name="Hubbard S.S."/>
            <person name="Banfield J.F."/>
        </authorList>
    </citation>
    <scope>NUCLEOTIDE SEQUENCE [LARGE SCALE GENOMIC DNA]</scope>
</reference>
<feature type="transmembrane region" description="Helical" evidence="8">
    <location>
        <begin position="351"/>
        <end position="368"/>
    </location>
</feature>
<keyword evidence="7 8" id="KW-0472">Membrane</keyword>
<evidence type="ECO:0000256" key="1">
    <source>
        <dbReference type="ARBA" id="ARBA00004651"/>
    </source>
</evidence>
<dbReference type="PANTHER" id="PTHR33908">
    <property type="entry name" value="MANNOSYLTRANSFERASE YKCB-RELATED"/>
    <property type="match status" value="1"/>
</dbReference>
<dbReference type="PANTHER" id="PTHR33908:SF11">
    <property type="entry name" value="MEMBRANE PROTEIN"/>
    <property type="match status" value="1"/>
</dbReference>
<keyword evidence="2" id="KW-1003">Cell membrane</keyword>
<evidence type="ECO:0008006" key="11">
    <source>
        <dbReference type="Google" id="ProtNLM"/>
    </source>
</evidence>
<dbReference type="Proteomes" id="UP000177061">
    <property type="component" value="Unassembled WGS sequence"/>
</dbReference>
<feature type="transmembrane region" description="Helical" evidence="8">
    <location>
        <begin position="244"/>
        <end position="264"/>
    </location>
</feature>
<evidence type="ECO:0000313" key="9">
    <source>
        <dbReference type="EMBL" id="OGZ37085.1"/>
    </source>
</evidence>
<feature type="transmembrane region" description="Helical" evidence="8">
    <location>
        <begin position="193"/>
        <end position="224"/>
    </location>
</feature>
<evidence type="ECO:0000256" key="7">
    <source>
        <dbReference type="ARBA" id="ARBA00023136"/>
    </source>
</evidence>
<dbReference type="AlphaFoldDB" id="A0A1G2FGA7"/>
<feature type="transmembrane region" description="Helical" evidence="8">
    <location>
        <begin position="405"/>
        <end position="425"/>
    </location>
</feature>
<evidence type="ECO:0000256" key="4">
    <source>
        <dbReference type="ARBA" id="ARBA00022679"/>
    </source>
</evidence>
<sequence>MTKKYLLILISITLIGLFLRIYPFDARSWVMDFDTEVVRQALDLGKDIGQKDFSFLKKPVLYPYLTSYFLFLAYGIFYLIGSFSGLFSSVDEFVKYVFLNLNEFYWQSRLIVAIFGALTIPLVSLAVIKLFNKTKEKTIIFAALLAAWLVAFSLLHIQFSQQIRPHIVVSFFFFLSFYLYLCCLEKKNLKSFLLLGAGIGLAAGSFLSGFFAFIFLFLAGWFLNKDRNRFFGMNLIKIFYSPKFLAGLFIFLLFVIVFYPYLFFNWRTVLFEGEKFDFALSGGKHFGVENTSELLSLFGWGLGFKVILKGFLFNELSFVSLLIIFLIIYFFSRQNQPEKLIEKSGYYRTALFGWWAFSGLYFILFGLLDNGTRYRMLTPLIPFMAFGLALLFIEVYQRLGGYRRLIAIFIVVLLLFEAVQAVRLVQLMKRPYSRDEAALWIEENIPASEIIVFQNIFPNLVPNKESIEYQLSHNPDKSSLSRQSQFLLTLNEKDYPKNSKTIVDFNLLVGYNQDSVSKTYKYFKGFQPDYLVLSSRSLNIDKTKYYPEYQIAQKQGQLIKSFAPFKKSQTSRTLNFPSGLDNALIDLWAVKQLGPTVEVYKLNWR</sequence>
<feature type="transmembrane region" description="Helical" evidence="8">
    <location>
        <begin position="6"/>
        <end position="22"/>
    </location>
</feature>
<evidence type="ECO:0000256" key="2">
    <source>
        <dbReference type="ARBA" id="ARBA00022475"/>
    </source>
</evidence>
<evidence type="ECO:0000256" key="8">
    <source>
        <dbReference type="SAM" id="Phobius"/>
    </source>
</evidence>
<keyword evidence="4" id="KW-0808">Transferase</keyword>
<comment type="subcellular location">
    <subcellularLocation>
        <location evidence="1">Cell membrane</location>
        <topology evidence="1">Multi-pass membrane protein</topology>
    </subcellularLocation>
</comment>
<dbReference type="GO" id="GO:0016763">
    <property type="term" value="F:pentosyltransferase activity"/>
    <property type="evidence" value="ECO:0007669"/>
    <property type="project" value="TreeGrafter"/>
</dbReference>
<accession>A0A1G2FGA7</accession>
<name>A0A1G2FGA7_9BACT</name>
<proteinExistence type="predicted"/>
<dbReference type="GO" id="GO:0005886">
    <property type="term" value="C:plasma membrane"/>
    <property type="evidence" value="ECO:0007669"/>
    <property type="project" value="UniProtKB-SubCell"/>
</dbReference>
<feature type="transmembrane region" description="Helical" evidence="8">
    <location>
        <begin position="163"/>
        <end position="181"/>
    </location>
</feature>
<dbReference type="GO" id="GO:0009103">
    <property type="term" value="P:lipopolysaccharide biosynthetic process"/>
    <property type="evidence" value="ECO:0007669"/>
    <property type="project" value="UniProtKB-ARBA"/>
</dbReference>
<feature type="transmembrane region" description="Helical" evidence="8">
    <location>
        <begin position="110"/>
        <end position="131"/>
    </location>
</feature>
<evidence type="ECO:0000313" key="10">
    <source>
        <dbReference type="Proteomes" id="UP000177061"/>
    </source>
</evidence>
<organism evidence="9 10">
    <name type="scientific">Candidatus Portnoybacteria bacterium RIFCSPHIGHO2_12_FULL_38_9</name>
    <dbReference type="NCBI Taxonomy" id="1801997"/>
    <lineage>
        <taxon>Bacteria</taxon>
        <taxon>Candidatus Portnoyibacteriota</taxon>
    </lineage>
</organism>
<dbReference type="EMBL" id="MHNB01000015">
    <property type="protein sequence ID" value="OGZ37085.1"/>
    <property type="molecule type" value="Genomic_DNA"/>
</dbReference>
<evidence type="ECO:0000256" key="3">
    <source>
        <dbReference type="ARBA" id="ARBA00022676"/>
    </source>
</evidence>
<feature type="transmembrane region" description="Helical" evidence="8">
    <location>
        <begin position="68"/>
        <end position="90"/>
    </location>
</feature>
<dbReference type="InterPro" id="IPR050297">
    <property type="entry name" value="LipidA_mod_glycosyltrf_83"/>
</dbReference>
<feature type="transmembrane region" description="Helical" evidence="8">
    <location>
        <begin position="311"/>
        <end position="331"/>
    </location>
</feature>
<keyword evidence="5 8" id="KW-0812">Transmembrane</keyword>